<evidence type="ECO:0000313" key="3">
    <source>
        <dbReference type="Proteomes" id="UP000023152"/>
    </source>
</evidence>
<keyword evidence="1" id="KW-1133">Transmembrane helix</keyword>
<name>X6MT29_RETFI</name>
<dbReference type="EMBL" id="ASPP01017202">
    <property type="protein sequence ID" value="ETO17143.1"/>
    <property type="molecule type" value="Genomic_DNA"/>
</dbReference>
<comment type="caution">
    <text evidence="2">The sequence shown here is derived from an EMBL/GenBank/DDBJ whole genome shotgun (WGS) entry which is preliminary data.</text>
</comment>
<gene>
    <name evidence="2" type="ORF">RFI_20190</name>
</gene>
<dbReference type="Gene3D" id="3.40.50.300">
    <property type="entry name" value="P-loop containing nucleotide triphosphate hydrolases"/>
    <property type="match status" value="1"/>
</dbReference>
<evidence type="ECO:0008006" key="4">
    <source>
        <dbReference type="Google" id="ProtNLM"/>
    </source>
</evidence>
<feature type="transmembrane region" description="Helical" evidence="1">
    <location>
        <begin position="387"/>
        <end position="414"/>
    </location>
</feature>
<protein>
    <recommendedName>
        <fullName evidence="4">Transmembrane protein</fullName>
    </recommendedName>
</protein>
<feature type="transmembrane region" description="Helical" evidence="1">
    <location>
        <begin position="249"/>
        <end position="272"/>
    </location>
</feature>
<keyword evidence="1" id="KW-0812">Transmembrane</keyword>
<dbReference type="InterPro" id="IPR027417">
    <property type="entry name" value="P-loop_NTPase"/>
</dbReference>
<feature type="transmembrane region" description="Helical" evidence="1">
    <location>
        <begin position="354"/>
        <end position="375"/>
    </location>
</feature>
<dbReference type="AlphaFoldDB" id="X6MT29"/>
<evidence type="ECO:0000256" key="1">
    <source>
        <dbReference type="SAM" id="Phobius"/>
    </source>
</evidence>
<dbReference type="Proteomes" id="UP000023152">
    <property type="component" value="Unassembled WGS sequence"/>
</dbReference>
<keyword evidence="3" id="KW-1185">Reference proteome</keyword>
<evidence type="ECO:0000313" key="2">
    <source>
        <dbReference type="EMBL" id="ETO17143.1"/>
    </source>
</evidence>
<feature type="transmembrane region" description="Helical" evidence="1">
    <location>
        <begin position="459"/>
        <end position="480"/>
    </location>
</feature>
<sequence length="485" mass="57037">MKTTGKGSEPVRVDLKDGNEETWFEYVYTESLTFIHRQYVTRNQNHRSTIFVHVTNATDANNIQKVFWDVQNPVFLFFFFPSPLLYQWATILNFSRFFFFGFLFFFFARFVCLTVFLLWVMFFGEILNLSNNFNLSVTSEILPINPHKQIHQTPKTKSCENFPFTEPFVKKNQTIIKMDYDISLLENNSSSLTTTSSSSQHAEEAVRYCHLSKNDASQVLWENKHTKKKKIDAIKDVTKKVEKNFLDKISLYNIISTGLFASFPSLTNSYFLFRLNNLRIVTHIYYTTLCLVITICSCGYVIQDFVRFEVSKKRRRRRGGERRIIIKQTITITIIFKKKKKKCKEKRKVPARLVLSRTVVDLLFGLLCFIMIEVVSSDSPAAVWCHWLAALFTFFFLLSEAYFVGICWDIWLTLSNPFRKPASDSYQIHVISILVVLALAIFSELINAFQFREDVEVNFYFYFFVLFYFMSSLSPFFFFLRGNYI</sequence>
<proteinExistence type="predicted"/>
<reference evidence="2 3" key="1">
    <citation type="journal article" date="2013" name="Curr. Biol.">
        <title>The Genome of the Foraminiferan Reticulomyxa filosa.</title>
        <authorList>
            <person name="Glockner G."/>
            <person name="Hulsmann N."/>
            <person name="Schleicher M."/>
            <person name="Noegel A.A."/>
            <person name="Eichinger L."/>
            <person name="Gallinger C."/>
            <person name="Pawlowski J."/>
            <person name="Sierra R."/>
            <person name="Euteneuer U."/>
            <person name="Pillet L."/>
            <person name="Moustafa A."/>
            <person name="Platzer M."/>
            <person name="Groth M."/>
            <person name="Szafranski K."/>
            <person name="Schliwa M."/>
        </authorList>
    </citation>
    <scope>NUCLEOTIDE SEQUENCE [LARGE SCALE GENOMIC DNA]</scope>
</reference>
<organism evidence="2 3">
    <name type="scientific">Reticulomyxa filosa</name>
    <dbReference type="NCBI Taxonomy" id="46433"/>
    <lineage>
        <taxon>Eukaryota</taxon>
        <taxon>Sar</taxon>
        <taxon>Rhizaria</taxon>
        <taxon>Retaria</taxon>
        <taxon>Foraminifera</taxon>
        <taxon>Monothalamids</taxon>
        <taxon>Reticulomyxidae</taxon>
        <taxon>Reticulomyxa</taxon>
    </lineage>
</organism>
<feature type="transmembrane region" description="Helical" evidence="1">
    <location>
        <begin position="284"/>
        <end position="306"/>
    </location>
</feature>
<feature type="transmembrane region" description="Helical" evidence="1">
    <location>
        <begin position="97"/>
        <end position="122"/>
    </location>
</feature>
<keyword evidence="1" id="KW-0472">Membrane</keyword>
<feature type="transmembrane region" description="Helical" evidence="1">
    <location>
        <begin position="74"/>
        <end position="91"/>
    </location>
</feature>
<feature type="transmembrane region" description="Helical" evidence="1">
    <location>
        <begin position="426"/>
        <end position="447"/>
    </location>
</feature>
<accession>X6MT29</accession>